<keyword evidence="2" id="KW-0597">Phosphoprotein</keyword>
<evidence type="ECO:0000256" key="4">
    <source>
        <dbReference type="ARBA" id="ARBA00022741"/>
    </source>
</evidence>
<evidence type="ECO:0000256" key="7">
    <source>
        <dbReference type="PROSITE-ProRule" id="PRU10141"/>
    </source>
</evidence>
<dbReference type="InterPro" id="IPR017892">
    <property type="entry name" value="Pkinase_C"/>
</dbReference>
<feature type="binding site" evidence="7">
    <location>
        <position position="135"/>
    </location>
    <ligand>
        <name>ATP</name>
        <dbReference type="ChEBI" id="CHEBI:30616"/>
    </ligand>
</feature>
<gene>
    <name evidence="12" type="ORF">MSPICULIGERA_LOCUS16117</name>
</gene>
<feature type="non-terminal residue" evidence="12">
    <location>
        <position position="1"/>
    </location>
</feature>
<keyword evidence="5" id="KW-0418">Kinase</keyword>
<evidence type="ECO:0000256" key="6">
    <source>
        <dbReference type="ARBA" id="ARBA00022840"/>
    </source>
</evidence>
<proteinExistence type="inferred from homology"/>
<keyword evidence="1 8" id="KW-0723">Serine/threonine-protein kinase</keyword>
<feature type="region of interest" description="Disordered" evidence="9">
    <location>
        <begin position="39"/>
        <end position="80"/>
    </location>
</feature>
<feature type="compositionally biased region" description="Basic and acidic residues" evidence="9">
    <location>
        <begin position="52"/>
        <end position="70"/>
    </location>
</feature>
<dbReference type="PROSITE" id="PS00107">
    <property type="entry name" value="PROTEIN_KINASE_ATP"/>
    <property type="match status" value="1"/>
</dbReference>
<feature type="compositionally biased region" description="Basic residues" evidence="9">
    <location>
        <begin position="39"/>
        <end position="51"/>
    </location>
</feature>
<dbReference type="Pfam" id="PF00069">
    <property type="entry name" value="Pkinase"/>
    <property type="match status" value="1"/>
</dbReference>
<evidence type="ECO:0000256" key="1">
    <source>
        <dbReference type="ARBA" id="ARBA00022527"/>
    </source>
</evidence>
<feature type="domain" description="AGC-kinase C-terminal" evidence="11">
    <location>
        <begin position="377"/>
        <end position="448"/>
    </location>
</feature>
<organism evidence="12 13">
    <name type="scientific">Mesorhabditis spiculigera</name>
    <dbReference type="NCBI Taxonomy" id="96644"/>
    <lineage>
        <taxon>Eukaryota</taxon>
        <taxon>Metazoa</taxon>
        <taxon>Ecdysozoa</taxon>
        <taxon>Nematoda</taxon>
        <taxon>Chromadorea</taxon>
        <taxon>Rhabditida</taxon>
        <taxon>Rhabditina</taxon>
        <taxon>Rhabditomorpha</taxon>
        <taxon>Rhabditoidea</taxon>
        <taxon>Rhabditidae</taxon>
        <taxon>Mesorhabditinae</taxon>
        <taxon>Mesorhabditis</taxon>
    </lineage>
</organism>
<dbReference type="FunFam" id="3.30.200.20:FF:000070">
    <property type="entry name" value="Protein kinase C"/>
    <property type="match status" value="1"/>
</dbReference>
<evidence type="ECO:0000256" key="9">
    <source>
        <dbReference type="SAM" id="MobiDB-lite"/>
    </source>
</evidence>
<dbReference type="FunFam" id="1.10.510.10:FF:000048">
    <property type="entry name" value="Protein kinase C"/>
    <property type="match status" value="1"/>
</dbReference>
<evidence type="ECO:0000259" key="10">
    <source>
        <dbReference type="PROSITE" id="PS50011"/>
    </source>
</evidence>
<protein>
    <submittedName>
        <fullName evidence="12">Uncharacterized protein</fullName>
    </submittedName>
</protein>
<comment type="caution">
    <text evidence="12">The sequence shown here is derived from an EMBL/GenBank/DDBJ whole genome shotgun (WGS) entry which is preliminary data.</text>
</comment>
<dbReference type="Proteomes" id="UP001177023">
    <property type="component" value="Unassembled WGS sequence"/>
</dbReference>
<dbReference type="PROSITE" id="PS51285">
    <property type="entry name" value="AGC_KINASE_CTER"/>
    <property type="match status" value="1"/>
</dbReference>
<dbReference type="Pfam" id="PF00433">
    <property type="entry name" value="Pkinase_C"/>
    <property type="match status" value="1"/>
</dbReference>
<evidence type="ECO:0000256" key="5">
    <source>
        <dbReference type="ARBA" id="ARBA00022777"/>
    </source>
</evidence>
<dbReference type="Gene3D" id="1.10.510.10">
    <property type="entry name" value="Transferase(Phosphotransferase) domain 1"/>
    <property type="match status" value="1"/>
</dbReference>
<dbReference type="EMBL" id="CATQJA010002652">
    <property type="protein sequence ID" value="CAJ0577852.1"/>
    <property type="molecule type" value="Genomic_DNA"/>
</dbReference>
<evidence type="ECO:0000313" key="12">
    <source>
        <dbReference type="EMBL" id="CAJ0577852.1"/>
    </source>
</evidence>
<dbReference type="InterPro" id="IPR000961">
    <property type="entry name" value="AGC-kinase_C"/>
</dbReference>
<dbReference type="InterPro" id="IPR008271">
    <property type="entry name" value="Ser/Thr_kinase_AS"/>
</dbReference>
<sequence length="456" mass="52328">MPKKLVLQRIRKRPSDRRRLIFRIHKRFAKAALKMSSNNRRKLVKKVRARPRRIEQKPARSPCPDRKIDEPYSDSQDVQELPSEMPAIPATESTTPSSCQVSLNDFNLLTVIGRGSYAKVVQAEHKHTKEVCAIKIMKKQLFNDVDEDSAAVQTEKSVFETASNHPFLVGLHSCFQSDSRLFFVSEFFPGGDLMYHMQRQRKLAEDHARFYSAEIILALHFLHFRGIIYRDLKLDNVLIDADGHIKLTDYGMCNENISPGDVTSTFCGTPSYMAPEILRGEDYGFSVDWWALGVLMYEMMAGRSPFVIVSTDDQESSQEALFEAILCNRIRFPSTLTNTAKAVLRGLLNKDPGERLGCNRDIDQSLIDMQEHQFFKGHIDWELLEQRQVKPPYNPQVAGIRDLQHFDQAYTDEPANLTIDDPSLIALIDQSEFDGFDYVNPLKMDTDHQLLDEIFY</sequence>
<dbReference type="PANTHER" id="PTHR24351">
    <property type="entry name" value="RIBOSOMAL PROTEIN S6 KINASE"/>
    <property type="match status" value="1"/>
</dbReference>
<dbReference type="SMART" id="SM00220">
    <property type="entry name" value="S_TKc"/>
    <property type="match status" value="1"/>
</dbReference>
<keyword evidence="13" id="KW-1185">Reference proteome</keyword>
<dbReference type="PROSITE" id="PS50011">
    <property type="entry name" value="PROTEIN_KINASE_DOM"/>
    <property type="match status" value="1"/>
</dbReference>
<evidence type="ECO:0000259" key="11">
    <source>
        <dbReference type="PROSITE" id="PS51285"/>
    </source>
</evidence>
<dbReference type="AlphaFoldDB" id="A0AA36CYQ5"/>
<dbReference type="SMART" id="SM00133">
    <property type="entry name" value="S_TK_X"/>
    <property type="match status" value="1"/>
</dbReference>
<keyword evidence="4 7" id="KW-0547">Nucleotide-binding</keyword>
<dbReference type="GO" id="GO:0004674">
    <property type="term" value="F:protein serine/threonine kinase activity"/>
    <property type="evidence" value="ECO:0007669"/>
    <property type="project" value="UniProtKB-KW"/>
</dbReference>
<evidence type="ECO:0000313" key="13">
    <source>
        <dbReference type="Proteomes" id="UP001177023"/>
    </source>
</evidence>
<accession>A0AA36CYQ5</accession>
<evidence type="ECO:0000256" key="3">
    <source>
        <dbReference type="ARBA" id="ARBA00022679"/>
    </source>
</evidence>
<dbReference type="GO" id="GO:0005524">
    <property type="term" value="F:ATP binding"/>
    <property type="evidence" value="ECO:0007669"/>
    <property type="project" value="UniProtKB-UniRule"/>
</dbReference>
<dbReference type="InterPro" id="IPR017441">
    <property type="entry name" value="Protein_kinase_ATP_BS"/>
</dbReference>
<dbReference type="PROSITE" id="PS00108">
    <property type="entry name" value="PROTEIN_KINASE_ST"/>
    <property type="match status" value="1"/>
</dbReference>
<keyword evidence="3" id="KW-0808">Transferase</keyword>
<evidence type="ECO:0000256" key="2">
    <source>
        <dbReference type="ARBA" id="ARBA00022553"/>
    </source>
</evidence>
<dbReference type="InterPro" id="IPR011009">
    <property type="entry name" value="Kinase-like_dom_sf"/>
</dbReference>
<evidence type="ECO:0000256" key="8">
    <source>
        <dbReference type="RuleBase" id="RU000304"/>
    </source>
</evidence>
<keyword evidence="6 7" id="KW-0067">ATP-binding</keyword>
<comment type="similarity">
    <text evidence="8">Belongs to the protein kinase superfamily.</text>
</comment>
<dbReference type="SUPFAM" id="SSF56112">
    <property type="entry name" value="Protein kinase-like (PK-like)"/>
    <property type="match status" value="1"/>
</dbReference>
<feature type="domain" description="Protein kinase" evidence="10">
    <location>
        <begin position="106"/>
        <end position="375"/>
    </location>
</feature>
<dbReference type="Gene3D" id="3.30.200.20">
    <property type="entry name" value="Phosphorylase Kinase, domain 1"/>
    <property type="match status" value="1"/>
</dbReference>
<dbReference type="InterPro" id="IPR000719">
    <property type="entry name" value="Prot_kinase_dom"/>
</dbReference>
<reference evidence="12" key="1">
    <citation type="submission" date="2023-06" db="EMBL/GenBank/DDBJ databases">
        <authorList>
            <person name="Delattre M."/>
        </authorList>
    </citation>
    <scope>NUCLEOTIDE SEQUENCE</scope>
    <source>
        <strain evidence="12">AF72</strain>
    </source>
</reference>
<name>A0AA36CYQ5_9BILA</name>